<evidence type="ECO:0000313" key="2">
    <source>
        <dbReference type="Proteomes" id="UP001148662"/>
    </source>
</evidence>
<proteinExistence type="predicted"/>
<comment type="caution">
    <text evidence="1">The sequence shown here is derived from an EMBL/GenBank/DDBJ whole genome shotgun (WGS) entry which is preliminary data.</text>
</comment>
<name>A0ACC1RUD2_9APHY</name>
<gene>
    <name evidence="1" type="ORF">NM688_g8441</name>
</gene>
<organism evidence="1 2">
    <name type="scientific">Phlebia brevispora</name>
    <dbReference type="NCBI Taxonomy" id="194682"/>
    <lineage>
        <taxon>Eukaryota</taxon>
        <taxon>Fungi</taxon>
        <taxon>Dikarya</taxon>
        <taxon>Basidiomycota</taxon>
        <taxon>Agaricomycotina</taxon>
        <taxon>Agaricomycetes</taxon>
        <taxon>Polyporales</taxon>
        <taxon>Meruliaceae</taxon>
        <taxon>Phlebia</taxon>
    </lineage>
</organism>
<evidence type="ECO:0000313" key="1">
    <source>
        <dbReference type="EMBL" id="KAJ3525191.1"/>
    </source>
</evidence>
<protein>
    <submittedName>
        <fullName evidence="1">Uncharacterized protein</fullName>
    </submittedName>
</protein>
<dbReference type="EMBL" id="JANHOG010002269">
    <property type="protein sequence ID" value="KAJ3525191.1"/>
    <property type="molecule type" value="Genomic_DNA"/>
</dbReference>
<keyword evidence="2" id="KW-1185">Reference proteome</keyword>
<reference evidence="1" key="1">
    <citation type="submission" date="2022-07" db="EMBL/GenBank/DDBJ databases">
        <title>Genome Sequence of Phlebia brevispora.</title>
        <authorList>
            <person name="Buettner E."/>
        </authorList>
    </citation>
    <scope>NUCLEOTIDE SEQUENCE</scope>
    <source>
        <strain evidence="1">MPL23</strain>
    </source>
</reference>
<dbReference type="Proteomes" id="UP001148662">
    <property type="component" value="Unassembled WGS sequence"/>
</dbReference>
<accession>A0ACC1RUD2</accession>
<sequence>MDSSRSALASPSRVQRNNSSDTSPSLNPTSSTVSRAGSVTPATAHFGSTTSCCYLDQEPDQKDLVRAYTLQHAESGLASDYTKRKNVIRVRMEGEQFLLQAKDVPAVIEWIEGIQAATNIALDLDERPMPKGPIFPRRRRRRNRNRTDGQSGTSGSNTNNNANNASSSRAS</sequence>